<organism evidence="2 3">
    <name type="scientific">Phytophthora boehmeriae</name>
    <dbReference type="NCBI Taxonomy" id="109152"/>
    <lineage>
        <taxon>Eukaryota</taxon>
        <taxon>Sar</taxon>
        <taxon>Stramenopiles</taxon>
        <taxon>Oomycota</taxon>
        <taxon>Peronosporomycetes</taxon>
        <taxon>Peronosporales</taxon>
        <taxon>Peronosporaceae</taxon>
        <taxon>Phytophthora</taxon>
    </lineage>
</organism>
<feature type="compositionally biased region" description="Polar residues" evidence="1">
    <location>
        <begin position="88"/>
        <end position="98"/>
    </location>
</feature>
<dbReference type="AlphaFoldDB" id="A0A8T1V8L4"/>
<name>A0A8T1V8L4_9STRA</name>
<evidence type="ECO:0000256" key="1">
    <source>
        <dbReference type="SAM" id="MobiDB-lite"/>
    </source>
</evidence>
<keyword evidence="3" id="KW-1185">Reference proteome</keyword>
<feature type="compositionally biased region" description="Polar residues" evidence="1">
    <location>
        <begin position="149"/>
        <end position="162"/>
    </location>
</feature>
<feature type="compositionally biased region" description="Polar residues" evidence="1">
    <location>
        <begin position="108"/>
        <end position="124"/>
    </location>
</feature>
<accession>A0A8T1V8L4</accession>
<comment type="caution">
    <text evidence="2">The sequence shown here is derived from an EMBL/GenBank/DDBJ whole genome shotgun (WGS) entry which is preliminary data.</text>
</comment>
<feature type="compositionally biased region" description="Low complexity" evidence="1">
    <location>
        <begin position="76"/>
        <end position="87"/>
    </location>
</feature>
<evidence type="ECO:0000313" key="2">
    <source>
        <dbReference type="EMBL" id="KAG7377637.1"/>
    </source>
</evidence>
<protein>
    <submittedName>
        <fullName evidence="2">Uncharacterized protein</fullName>
    </submittedName>
</protein>
<gene>
    <name evidence="2" type="ORF">PHYBOEH_000751</name>
</gene>
<evidence type="ECO:0000313" key="3">
    <source>
        <dbReference type="Proteomes" id="UP000693981"/>
    </source>
</evidence>
<proteinExistence type="predicted"/>
<dbReference type="Proteomes" id="UP000693981">
    <property type="component" value="Unassembled WGS sequence"/>
</dbReference>
<reference evidence="2" key="1">
    <citation type="submission" date="2021-02" db="EMBL/GenBank/DDBJ databases">
        <authorList>
            <person name="Palmer J.M."/>
        </authorList>
    </citation>
    <scope>NUCLEOTIDE SEQUENCE</scope>
    <source>
        <strain evidence="2">SCRP23</strain>
    </source>
</reference>
<feature type="region of interest" description="Disordered" evidence="1">
    <location>
        <begin position="1"/>
        <end position="176"/>
    </location>
</feature>
<dbReference type="OrthoDB" id="146877at2759"/>
<dbReference type="EMBL" id="JAGDFL010001126">
    <property type="protein sequence ID" value="KAG7377637.1"/>
    <property type="molecule type" value="Genomic_DNA"/>
</dbReference>
<sequence>MAGKKKKVGSPGAGSVEAPRRSRRQQGIAPELELNQDLDKRRYNKKRGKKIVAQDEPVSGPIVQDESKIPSRMKKSVPGSKSGSTSSQDRAAQHSSIPASEGGANLVESPTSPDILESQDQVSSDLEEKAPVHSLTVVEHSSREVIQDEPSSVQEVPRSSSVVPEHVPASSPTDQELALRESSQDGIRDPRVATPVGVDPGVGGLDAVQAKAYSVEQLRRWAQVRPGLVCPPNVVYDWSRPGPDMSSWLAAALTTSGYLSAKMMSSQDATWVNELHPVRHFLAIAQDQDENSF</sequence>